<protein>
    <submittedName>
        <fullName evidence="3">CHAD domain-containing protein</fullName>
    </submittedName>
</protein>
<feature type="compositionally biased region" description="Basic and acidic residues" evidence="1">
    <location>
        <begin position="215"/>
        <end position="230"/>
    </location>
</feature>
<name>A0A1K1YX07_9GAMM</name>
<dbReference type="RefSeq" id="WP_072326744.1">
    <property type="nucleotide sequence ID" value="NZ_FPJW01000009.1"/>
</dbReference>
<dbReference type="PANTHER" id="PTHR39339">
    <property type="entry name" value="SLR1444 PROTEIN"/>
    <property type="match status" value="1"/>
</dbReference>
<dbReference type="AlphaFoldDB" id="A0A1K1YX07"/>
<dbReference type="SMART" id="SM00880">
    <property type="entry name" value="CHAD"/>
    <property type="match status" value="1"/>
</dbReference>
<dbReference type="Pfam" id="PF05235">
    <property type="entry name" value="CHAD"/>
    <property type="match status" value="1"/>
</dbReference>
<reference evidence="3 4" key="1">
    <citation type="submission" date="2016-11" db="EMBL/GenBank/DDBJ databases">
        <authorList>
            <person name="Jaros S."/>
            <person name="Januszkiewicz K."/>
            <person name="Wedrychowicz H."/>
        </authorList>
    </citation>
    <scope>NUCLEOTIDE SEQUENCE [LARGE SCALE GENOMIC DNA]</scope>
    <source>
        <strain evidence="3 4">DSM 21637</strain>
    </source>
</reference>
<gene>
    <name evidence="3" type="ORF">SAMN02745752_02405</name>
</gene>
<dbReference type="PROSITE" id="PS51708">
    <property type="entry name" value="CHAD"/>
    <property type="match status" value="1"/>
</dbReference>
<dbReference type="InterPro" id="IPR007899">
    <property type="entry name" value="CHAD_dom"/>
</dbReference>
<sequence length="584" mass="66784">MTPEETTGWLLNTAPDRNRLKKLLGKDVRLTREDDWADTRLLLDDVDWQLWQKGLTLIYQQASAECDSSIKGKAREGCCRLQGKGIKGLLEQAALPGPPVFWWDLPEGPLQKKLAGVLGLYSLRPVLQVEQQHQLLACRDDEGKILLRIELVEQQLSSLRCEEMPRHHRVLLHFHPLRGYESEALLLQQRLLPLKADVTSQEVAGLPTAELEATEQERTEQARTEQERTKPGIKSPGKKSLNESCDWLAICGLQPANELLPNPLPLQPDEAAGAAILRMASLYWQQARRYESGMLADTDTEFLHQYRVNLRRIRSLLSLMKQTLPDEQGRLLRGLLADLARPTGRLRDLDVLLLEKVRYLQMLPEAFQAGFQSLLRSVEQQRRKAHQALVAHLMGQEYSRFCQALEAALQPVPASENQLVAFHEPFHETFHEPFHEPLQQQVLARMQRCHRRVLRKGRRITDATPDEEVHQLRIECKKLRYLLDFFASLLPDALVQQQLRSLKRLQGILGNFNDFAVQQAFLLQQLQPDAPEGQQAAVHGLVALLHQQQRQARSQVMQALSDYAAQPFNLPRPFNQPPFKQTEA</sequence>
<dbReference type="EMBL" id="FPJW01000009">
    <property type="protein sequence ID" value="SFX65813.1"/>
    <property type="molecule type" value="Genomic_DNA"/>
</dbReference>
<evidence type="ECO:0000256" key="1">
    <source>
        <dbReference type="SAM" id="MobiDB-lite"/>
    </source>
</evidence>
<dbReference type="OrthoDB" id="9810154at2"/>
<accession>A0A1K1YX07</accession>
<dbReference type="Gene3D" id="1.40.20.10">
    <property type="entry name" value="CHAD domain"/>
    <property type="match status" value="1"/>
</dbReference>
<dbReference type="Proteomes" id="UP000182350">
    <property type="component" value="Unassembled WGS sequence"/>
</dbReference>
<proteinExistence type="predicted"/>
<dbReference type="PANTHER" id="PTHR39339:SF1">
    <property type="entry name" value="CHAD DOMAIN-CONTAINING PROTEIN"/>
    <property type="match status" value="1"/>
</dbReference>
<evidence type="ECO:0000313" key="4">
    <source>
        <dbReference type="Proteomes" id="UP000182350"/>
    </source>
</evidence>
<keyword evidence="4" id="KW-1185">Reference proteome</keyword>
<organism evidence="3 4">
    <name type="scientific">Marinospirillum alkaliphilum DSM 21637</name>
    <dbReference type="NCBI Taxonomy" id="1122209"/>
    <lineage>
        <taxon>Bacteria</taxon>
        <taxon>Pseudomonadati</taxon>
        <taxon>Pseudomonadota</taxon>
        <taxon>Gammaproteobacteria</taxon>
        <taxon>Oceanospirillales</taxon>
        <taxon>Oceanospirillaceae</taxon>
        <taxon>Marinospirillum</taxon>
    </lineage>
</organism>
<evidence type="ECO:0000259" key="2">
    <source>
        <dbReference type="PROSITE" id="PS51708"/>
    </source>
</evidence>
<dbReference type="STRING" id="1122209.SAMN02745752_02405"/>
<feature type="region of interest" description="Disordered" evidence="1">
    <location>
        <begin position="207"/>
        <end position="239"/>
    </location>
</feature>
<evidence type="ECO:0000313" key="3">
    <source>
        <dbReference type="EMBL" id="SFX65813.1"/>
    </source>
</evidence>
<feature type="domain" description="CHAD" evidence="2">
    <location>
        <begin position="266"/>
        <end position="570"/>
    </location>
</feature>
<dbReference type="InterPro" id="IPR038186">
    <property type="entry name" value="CHAD_dom_sf"/>
</dbReference>